<dbReference type="SUPFAM" id="SSF55874">
    <property type="entry name" value="ATPase domain of HSP90 chaperone/DNA topoisomerase II/histidine kinase"/>
    <property type="match status" value="1"/>
</dbReference>
<feature type="transmembrane region" description="Helical" evidence="7">
    <location>
        <begin position="301"/>
        <end position="320"/>
    </location>
</feature>
<dbReference type="SMART" id="SM00388">
    <property type="entry name" value="HisKA"/>
    <property type="match status" value="1"/>
</dbReference>
<dbReference type="PROSITE" id="PS50109">
    <property type="entry name" value="HIS_KIN"/>
    <property type="match status" value="1"/>
</dbReference>
<dbReference type="Pfam" id="PF02518">
    <property type="entry name" value="HATPase_c"/>
    <property type="match status" value="1"/>
</dbReference>
<dbReference type="InterPro" id="IPR036890">
    <property type="entry name" value="HATPase_C_sf"/>
</dbReference>
<evidence type="ECO:0000256" key="2">
    <source>
        <dbReference type="ARBA" id="ARBA00004370"/>
    </source>
</evidence>
<keyword evidence="7" id="KW-0812">Transmembrane</keyword>
<dbReference type="GO" id="GO:0016301">
    <property type="term" value="F:kinase activity"/>
    <property type="evidence" value="ECO:0007669"/>
    <property type="project" value="UniProtKB-KW"/>
</dbReference>
<dbReference type="RefSeq" id="WP_326299228.1">
    <property type="nucleotide sequence ID" value="NZ_JAYLLH010000039.1"/>
</dbReference>
<evidence type="ECO:0000259" key="9">
    <source>
        <dbReference type="PROSITE" id="PS50885"/>
    </source>
</evidence>
<dbReference type="Gene3D" id="3.30.450.20">
    <property type="entry name" value="PAS domain"/>
    <property type="match status" value="1"/>
</dbReference>
<dbReference type="CDD" id="cd06225">
    <property type="entry name" value="HAMP"/>
    <property type="match status" value="1"/>
</dbReference>
<dbReference type="PRINTS" id="PR00344">
    <property type="entry name" value="BCTRLSENSOR"/>
</dbReference>
<protein>
    <recommendedName>
        <fullName evidence="3">histidine kinase</fullName>
        <ecNumber evidence="3">2.7.13.3</ecNumber>
    </recommendedName>
</protein>
<dbReference type="InterPro" id="IPR005467">
    <property type="entry name" value="His_kinase_dom"/>
</dbReference>
<accession>A0ABU6HL18</accession>
<proteinExistence type="predicted"/>
<dbReference type="Pfam" id="PF00512">
    <property type="entry name" value="HisKA"/>
    <property type="match status" value="1"/>
</dbReference>
<sequence length="639" mass="70195">MTDVHLDPTRDAKIGFAWHRRLTGFCVSNCARTLRFMTLIMMLVVASIPVALFYKWVERSSYIHELQRVDENHLIIARNLSSALSRYTSDALALFSFVVADSLQHTDLAGFPELLKQYDLCHVTLLDADDTLVSQVEGHNKHNQGMPAPEIIAKLRGLASASPGKPVISDIISHDGKPHFFIAEVFDNGQMAFAPWSPRYVMALQKSISFGELGHSMIVDQTGKVVAHPNAEWQRTNKDASKLPVVQAMLAGKTGVMQFYSPPLKADMIAGYTFVPETGWGVMVPQPVRELELRAEEVQRTALYISCIVVGLAALMAIWFSRLLTAPILSVVTSARRISEGDYATRVGELPRYTPREIGKLARAFDTMASDIDKKTNQLTESLKHEKELSEERAALLVEAQHANAVKSQFVATISHELRTPLTSIRGSLELLKQGVAGPVPEKASKMCAIALKNAGRLQGLIDDLLDLEKLDSGKMIFRQDKVDLRQTVTDAVEANDSYGQLHEVRFNWIPTDQPAFVIGDSNRLMQVMANLLSNAAKFSGSGDVVDIALDTSESGTVRVTVTDHGIGIAQKNHDKLFEKFVQIEADDTRRYGGTGLGLAITRMIVESHGGSVGFSSAPNEGSAFWFELPLATDGPARG</sequence>
<evidence type="ECO:0000313" key="10">
    <source>
        <dbReference type="EMBL" id="MEC3863159.1"/>
    </source>
</evidence>
<dbReference type="InterPro" id="IPR003594">
    <property type="entry name" value="HATPase_dom"/>
</dbReference>
<dbReference type="CDD" id="cd12912">
    <property type="entry name" value="PDC2_MCP_like"/>
    <property type="match status" value="1"/>
</dbReference>
<dbReference type="Proteomes" id="UP001348149">
    <property type="component" value="Unassembled WGS sequence"/>
</dbReference>
<feature type="domain" description="Histidine kinase" evidence="8">
    <location>
        <begin position="413"/>
        <end position="633"/>
    </location>
</feature>
<gene>
    <name evidence="10" type="ORF">VK792_17840</name>
</gene>
<dbReference type="SUPFAM" id="SSF158472">
    <property type="entry name" value="HAMP domain-like"/>
    <property type="match status" value="1"/>
</dbReference>
<dbReference type="InterPro" id="IPR003660">
    <property type="entry name" value="HAMP_dom"/>
</dbReference>
<dbReference type="InterPro" id="IPR003661">
    <property type="entry name" value="HisK_dim/P_dom"/>
</dbReference>
<dbReference type="EC" id="2.7.13.3" evidence="3"/>
<dbReference type="SMART" id="SM00387">
    <property type="entry name" value="HATPase_c"/>
    <property type="match status" value="1"/>
</dbReference>
<organism evidence="10 11">
    <name type="scientific">Mesobacterium hydrothermale</name>
    <dbReference type="NCBI Taxonomy" id="3111907"/>
    <lineage>
        <taxon>Bacteria</taxon>
        <taxon>Pseudomonadati</taxon>
        <taxon>Pseudomonadota</taxon>
        <taxon>Alphaproteobacteria</taxon>
        <taxon>Rhodobacterales</taxon>
        <taxon>Roseobacteraceae</taxon>
        <taxon>Mesobacterium</taxon>
    </lineage>
</organism>
<dbReference type="SUPFAM" id="SSF47384">
    <property type="entry name" value="Homodimeric domain of signal transducing histidine kinase"/>
    <property type="match status" value="1"/>
</dbReference>
<evidence type="ECO:0000256" key="3">
    <source>
        <dbReference type="ARBA" id="ARBA00012438"/>
    </source>
</evidence>
<dbReference type="PANTHER" id="PTHR43047">
    <property type="entry name" value="TWO-COMPONENT HISTIDINE PROTEIN KINASE"/>
    <property type="match status" value="1"/>
</dbReference>
<keyword evidence="7" id="KW-0472">Membrane</keyword>
<evidence type="ECO:0000256" key="1">
    <source>
        <dbReference type="ARBA" id="ARBA00000085"/>
    </source>
</evidence>
<comment type="catalytic activity">
    <reaction evidence="1">
        <text>ATP + protein L-histidine = ADP + protein N-phospho-L-histidine.</text>
        <dbReference type="EC" id="2.7.13.3"/>
    </reaction>
</comment>
<dbReference type="CDD" id="cd16922">
    <property type="entry name" value="HATPase_EvgS-ArcB-TorS-like"/>
    <property type="match status" value="1"/>
</dbReference>
<dbReference type="Gene3D" id="3.30.565.10">
    <property type="entry name" value="Histidine kinase-like ATPase, C-terminal domain"/>
    <property type="match status" value="1"/>
</dbReference>
<evidence type="ECO:0000256" key="5">
    <source>
        <dbReference type="ARBA" id="ARBA00022679"/>
    </source>
</evidence>
<feature type="domain" description="HAMP" evidence="9">
    <location>
        <begin position="322"/>
        <end position="377"/>
    </location>
</feature>
<evidence type="ECO:0000313" key="11">
    <source>
        <dbReference type="Proteomes" id="UP001348149"/>
    </source>
</evidence>
<keyword evidence="7" id="KW-1133">Transmembrane helix</keyword>
<evidence type="ECO:0000256" key="6">
    <source>
        <dbReference type="ARBA" id="ARBA00022777"/>
    </source>
</evidence>
<dbReference type="Gene3D" id="1.10.287.130">
    <property type="match status" value="1"/>
</dbReference>
<name>A0ABU6HL18_9RHOB</name>
<evidence type="ECO:0000256" key="7">
    <source>
        <dbReference type="SAM" id="Phobius"/>
    </source>
</evidence>
<dbReference type="SMART" id="SM00304">
    <property type="entry name" value="HAMP"/>
    <property type="match status" value="1"/>
</dbReference>
<comment type="caution">
    <text evidence="10">The sequence shown here is derived from an EMBL/GenBank/DDBJ whole genome shotgun (WGS) entry which is preliminary data.</text>
</comment>
<dbReference type="PROSITE" id="PS50885">
    <property type="entry name" value="HAMP"/>
    <property type="match status" value="1"/>
</dbReference>
<dbReference type="CDD" id="cd00082">
    <property type="entry name" value="HisKA"/>
    <property type="match status" value="1"/>
</dbReference>
<dbReference type="EMBL" id="JAYLLH010000039">
    <property type="protein sequence ID" value="MEC3863159.1"/>
    <property type="molecule type" value="Genomic_DNA"/>
</dbReference>
<feature type="transmembrane region" description="Helical" evidence="7">
    <location>
        <begin position="34"/>
        <end position="54"/>
    </location>
</feature>
<evidence type="ECO:0000259" key="8">
    <source>
        <dbReference type="PROSITE" id="PS50109"/>
    </source>
</evidence>
<dbReference type="PANTHER" id="PTHR43047:SF72">
    <property type="entry name" value="OSMOSENSING HISTIDINE PROTEIN KINASE SLN1"/>
    <property type="match status" value="1"/>
</dbReference>
<evidence type="ECO:0000256" key="4">
    <source>
        <dbReference type="ARBA" id="ARBA00022553"/>
    </source>
</evidence>
<keyword evidence="4" id="KW-0597">Phosphoprotein</keyword>
<keyword evidence="5" id="KW-0808">Transferase</keyword>
<dbReference type="Pfam" id="PF00672">
    <property type="entry name" value="HAMP"/>
    <property type="match status" value="1"/>
</dbReference>
<dbReference type="Gene3D" id="6.10.340.10">
    <property type="match status" value="1"/>
</dbReference>
<dbReference type="InterPro" id="IPR004358">
    <property type="entry name" value="Sig_transdc_His_kin-like_C"/>
</dbReference>
<dbReference type="InterPro" id="IPR036097">
    <property type="entry name" value="HisK_dim/P_sf"/>
</dbReference>
<keyword evidence="11" id="KW-1185">Reference proteome</keyword>
<reference evidence="10 11" key="1">
    <citation type="submission" date="2024-01" db="EMBL/GenBank/DDBJ databases">
        <title>Mesobacterium rodlantinim sp. nov., isolated from shallow sea hydrothermal systems off Kueishantao Island.</title>
        <authorList>
            <person name="Su Z."/>
            <person name="Tang K."/>
        </authorList>
    </citation>
    <scope>NUCLEOTIDE SEQUENCE [LARGE SCALE GENOMIC DNA]</scope>
    <source>
        <strain evidence="10 11">TK19101</strain>
    </source>
</reference>
<keyword evidence="6 10" id="KW-0418">Kinase</keyword>
<comment type="subcellular location">
    <subcellularLocation>
        <location evidence="2">Membrane</location>
    </subcellularLocation>
</comment>